<sequence>MSMIYNALSGAQAAQAALSGASQNIANAMTPGYSRQGVLLSSVQPQRAGTTEAGSGVAVSALLRFSDGYKNLQLWQASANLGQANSTQAYFNQLEQVMSDDTSNINKGLDDFFAALNAASVQPDSGPLREQVLTAADGLVKRFGSLQRLLDNQRNAVIEQRGAALDQINSISRDIALLNAQIAASRGSNINAAGLLDARDLKTDALAALVGVQVVDLPDGTRSVSLKNGQPLVAASDAAQLSQDASGMRLQFANTAFKVLGHGLGGQLGGLDDFEQQLLKPLAQNIAELAQGVAGQFNTQLRAGFQPDGTPGVDLFVYGASGLSLSGIGAGQLAFSSTAAASSAAGDSRNLAALIGLKGQSINLTAFDTAGQALVAPVAVVLGDVYTQLVGRLGVSSQQNQAAQKTAQTVHDQAQENWKSTSGVNSDEEAINLMQFKQMYEANMKVIAVANQLFDSTLAMVG</sequence>
<dbReference type="SUPFAM" id="SSF64518">
    <property type="entry name" value="Phase 1 flagellin"/>
    <property type="match status" value="1"/>
</dbReference>
<comment type="similarity">
    <text evidence="3 7">Belongs to the flagella basal body rod proteins family.</text>
</comment>
<feature type="domain" description="Flagellar basal-body/hook protein C-terminal" evidence="8">
    <location>
        <begin position="421"/>
        <end position="459"/>
    </location>
</feature>
<evidence type="ECO:0000259" key="8">
    <source>
        <dbReference type="Pfam" id="PF06429"/>
    </source>
</evidence>
<evidence type="ECO:0000313" key="10">
    <source>
        <dbReference type="EMBL" id="WIT11380.1"/>
    </source>
</evidence>
<evidence type="ECO:0000256" key="5">
    <source>
        <dbReference type="ARBA" id="ARBA00022525"/>
    </source>
</evidence>
<dbReference type="InterPro" id="IPR010930">
    <property type="entry name" value="Flg_bb/hook_C_dom"/>
</dbReference>
<dbReference type="InterPro" id="IPR053927">
    <property type="entry name" value="FlgK_helical"/>
</dbReference>
<keyword evidence="10" id="KW-0969">Cilium</keyword>
<proteinExistence type="inferred from homology"/>
<evidence type="ECO:0000256" key="2">
    <source>
        <dbReference type="ARBA" id="ARBA00004613"/>
    </source>
</evidence>
<feature type="domain" description="Flagellar hook-associated protein FlgK helical" evidence="9">
    <location>
        <begin position="92"/>
        <end position="316"/>
    </location>
</feature>
<dbReference type="GO" id="GO:0005198">
    <property type="term" value="F:structural molecule activity"/>
    <property type="evidence" value="ECO:0007669"/>
    <property type="project" value="UniProtKB-UniRule"/>
</dbReference>
<dbReference type="PRINTS" id="PR01005">
    <property type="entry name" value="FLGHOOKAP1"/>
</dbReference>
<dbReference type="PANTHER" id="PTHR30033">
    <property type="entry name" value="FLAGELLAR HOOK-ASSOCIATED PROTEIN 1"/>
    <property type="match status" value="1"/>
</dbReference>
<evidence type="ECO:0000256" key="6">
    <source>
        <dbReference type="ARBA" id="ARBA00023143"/>
    </source>
</evidence>
<evidence type="ECO:0000313" key="11">
    <source>
        <dbReference type="Proteomes" id="UP001177769"/>
    </source>
</evidence>
<dbReference type="GO" id="GO:0044780">
    <property type="term" value="P:bacterial-type flagellum assembly"/>
    <property type="evidence" value="ECO:0007669"/>
    <property type="project" value="InterPro"/>
</dbReference>
<dbReference type="RefSeq" id="WP_285232462.1">
    <property type="nucleotide sequence ID" value="NZ_CP116346.1"/>
</dbReference>
<evidence type="ECO:0000256" key="7">
    <source>
        <dbReference type="RuleBase" id="RU362065"/>
    </source>
</evidence>
<organism evidence="10 11">
    <name type="scientific">Paucibacter sediminis</name>
    <dbReference type="NCBI Taxonomy" id="3019553"/>
    <lineage>
        <taxon>Bacteria</taxon>
        <taxon>Pseudomonadati</taxon>
        <taxon>Pseudomonadota</taxon>
        <taxon>Betaproteobacteria</taxon>
        <taxon>Burkholderiales</taxon>
        <taxon>Sphaerotilaceae</taxon>
        <taxon>Roseateles</taxon>
    </lineage>
</organism>
<reference evidence="10" key="1">
    <citation type="submission" date="2023-01" db="EMBL/GenBank/DDBJ databases">
        <title>Whole genome sequence of Paucibacter sp. S2-9 isolated from pond sediment.</title>
        <authorList>
            <person name="Jung J.Y."/>
        </authorList>
    </citation>
    <scope>NUCLEOTIDE SEQUENCE</scope>
    <source>
        <strain evidence="10">S2-9</strain>
    </source>
</reference>
<dbReference type="NCBIfam" id="TIGR02492">
    <property type="entry name" value="flgK_ends"/>
    <property type="match status" value="1"/>
</dbReference>
<dbReference type="GO" id="GO:0009424">
    <property type="term" value="C:bacterial-type flagellum hook"/>
    <property type="evidence" value="ECO:0007669"/>
    <property type="project" value="UniProtKB-UniRule"/>
</dbReference>
<dbReference type="Pfam" id="PF06429">
    <property type="entry name" value="Flg_bbr_C"/>
    <property type="match status" value="1"/>
</dbReference>
<evidence type="ECO:0000259" key="9">
    <source>
        <dbReference type="Pfam" id="PF22638"/>
    </source>
</evidence>
<dbReference type="Proteomes" id="UP001177769">
    <property type="component" value="Chromosome"/>
</dbReference>
<name>A0AA95NC29_9BURK</name>
<evidence type="ECO:0000256" key="1">
    <source>
        <dbReference type="ARBA" id="ARBA00004365"/>
    </source>
</evidence>
<dbReference type="AlphaFoldDB" id="A0AA95NC29"/>
<comment type="subcellular location">
    <subcellularLocation>
        <location evidence="1 7">Bacterial flagellum</location>
    </subcellularLocation>
    <subcellularLocation>
        <location evidence="2 7">Secreted</location>
    </subcellularLocation>
</comment>
<keyword evidence="11" id="KW-1185">Reference proteome</keyword>
<keyword evidence="6 7" id="KW-0975">Bacterial flagellum</keyword>
<dbReference type="KEGG" id="pais:PFX98_21165"/>
<gene>
    <name evidence="7 10" type="primary">flgK</name>
    <name evidence="10" type="ORF">PFX98_21165</name>
</gene>
<evidence type="ECO:0000256" key="4">
    <source>
        <dbReference type="ARBA" id="ARBA00016244"/>
    </source>
</evidence>
<evidence type="ECO:0000256" key="3">
    <source>
        <dbReference type="ARBA" id="ARBA00009677"/>
    </source>
</evidence>
<keyword evidence="10" id="KW-0282">Flagellum</keyword>
<dbReference type="InterPro" id="IPR002371">
    <property type="entry name" value="FlgK"/>
</dbReference>
<keyword evidence="10" id="KW-0966">Cell projection</keyword>
<dbReference type="EMBL" id="CP116346">
    <property type="protein sequence ID" value="WIT11380.1"/>
    <property type="molecule type" value="Genomic_DNA"/>
</dbReference>
<dbReference type="GO" id="GO:0005576">
    <property type="term" value="C:extracellular region"/>
    <property type="evidence" value="ECO:0007669"/>
    <property type="project" value="UniProtKB-SubCell"/>
</dbReference>
<protein>
    <recommendedName>
        <fullName evidence="4 7">Flagellar hook-associated protein 1</fullName>
        <shortName evidence="7">HAP1</shortName>
    </recommendedName>
</protein>
<dbReference type="Pfam" id="PF22638">
    <property type="entry name" value="FlgK_D1"/>
    <property type="match status" value="1"/>
</dbReference>
<keyword evidence="5 7" id="KW-0964">Secreted</keyword>
<dbReference type="PANTHER" id="PTHR30033:SF1">
    <property type="entry name" value="FLAGELLAR HOOK-ASSOCIATED PROTEIN 1"/>
    <property type="match status" value="1"/>
</dbReference>
<accession>A0AA95NC29</accession>